<reference evidence="1 2" key="1">
    <citation type="journal article" date="2019" name="Emerg. Microbes Infect.">
        <title>Comprehensive subspecies identification of 175 nontuberculous mycobacteria species based on 7547 genomic profiles.</title>
        <authorList>
            <person name="Matsumoto Y."/>
            <person name="Kinjo T."/>
            <person name="Motooka D."/>
            <person name="Nabeya D."/>
            <person name="Jung N."/>
            <person name="Uechi K."/>
            <person name="Horii T."/>
            <person name="Iida T."/>
            <person name="Fujita J."/>
            <person name="Nakamura S."/>
        </authorList>
    </citation>
    <scope>NUCLEOTIDE SEQUENCE [LARGE SCALE GENOMIC DNA]</scope>
    <source>
        <strain evidence="1 2">JCM 15296</strain>
    </source>
</reference>
<evidence type="ECO:0000313" key="2">
    <source>
        <dbReference type="Proteomes" id="UP000465609"/>
    </source>
</evidence>
<organism evidence="1 2">
    <name type="scientific">Mycolicibacterium aubagnense</name>
    <dbReference type="NCBI Taxonomy" id="319707"/>
    <lineage>
        <taxon>Bacteria</taxon>
        <taxon>Bacillati</taxon>
        <taxon>Actinomycetota</taxon>
        <taxon>Actinomycetes</taxon>
        <taxon>Mycobacteriales</taxon>
        <taxon>Mycobacteriaceae</taxon>
        <taxon>Mycolicibacterium</taxon>
    </lineage>
</organism>
<dbReference type="EMBL" id="AP022577">
    <property type="protein sequence ID" value="BBX87304.1"/>
    <property type="molecule type" value="Genomic_DNA"/>
</dbReference>
<keyword evidence="2" id="KW-1185">Reference proteome</keyword>
<name>A0ABM7IKJ3_9MYCO</name>
<protein>
    <submittedName>
        <fullName evidence="1">Uncharacterized protein</fullName>
    </submittedName>
</protein>
<proteinExistence type="predicted"/>
<sequence length="97" mass="10804">MLGVGGLRGSQLLVQIQLRGVHGLSGLFRLARQLVELCYGVVRRIGQDVAREYTAEYGEPRDRTGYWSFKTAYGAVCAVKTQDFASFNCGFEPLRTQ</sequence>
<evidence type="ECO:0000313" key="1">
    <source>
        <dbReference type="EMBL" id="BBX87304.1"/>
    </source>
</evidence>
<gene>
    <name evidence="1" type="ORF">MAUB_51770</name>
</gene>
<accession>A0ABM7IKJ3</accession>
<dbReference type="Proteomes" id="UP000465609">
    <property type="component" value="Chromosome"/>
</dbReference>